<comment type="caution">
    <text evidence="13">The sequence shown here is derived from an EMBL/GenBank/DDBJ whole genome shotgun (WGS) entry which is preliminary data.</text>
</comment>
<comment type="subcellular location">
    <subcellularLocation>
        <location evidence="10">Endomembrane system</location>
        <topology evidence="10">Single-pass type II membrane protein</topology>
    </subcellularLocation>
    <subcellularLocation>
        <location evidence="1">Golgi apparatus membrane</location>
        <topology evidence="1">Single-pass membrane protein</topology>
    </subcellularLocation>
</comment>
<evidence type="ECO:0000256" key="9">
    <source>
        <dbReference type="ARBA" id="ARBA00023136"/>
    </source>
</evidence>
<evidence type="ECO:0000256" key="11">
    <source>
        <dbReference type="SAM" id="MobiDB-lite"/>
    </source>
</evidence>
<dbReference type="PANTHER" id="PTHR31834:SF1">
    <property type="entry name" value="INITIATION-SPECIFIC ALPHA-1,6-MANNOSYLTRANSFERASE"/>
    <property type="match status" value="1"/>
</dbReference>
<dbReference type="InterPro" id="IPR039367">
    <property type="entry name" value="Och1-like"/>
</dbReference>
<evidence type="ECO:0000256" key="2">
    <source>
        <dbReference type="ARBA" id="ARBA00009003"/>
    </source>
</evidence>
<dbReference type="Pfam" id="PF04488">
    <property type="entry name" value="Gly_transf_sug"/>
    <property type="match status" value="1"/>
</dbReference>
<protein>
    <submittedName>
        <fullName evidence="13">Putative glycosyltransferase sugar-binding region containing DXD domain-containing protein</fullName>
    </submittedName>
</protein>
<reference evidence="14" key="1">
    <citation type="journal article" date="2014" name="Genome Announc.">
        <title>Draft genome sequence of Colletotrichum sublineola, a destructive pathogen of cultivated sorghum.</title>
        <authorList>
            <person name="Baroncelli R."/>
            <person name="Sanz-Martin J.M."/>
            <person name="Rech G.E."/>
            <person name="Sukno S.A."/>
            <person name="Thon M.R."/>
        </authorList>
    </citation>
    <scope>NUCLEOTIDE SEQUENCE [LARGE SCALE GENOMIC DNA]</scope>
    <source>
        <strain evidence="14">TX430BB</strain>
    </source>
</reference>
<dbReference type="GO" id="GO:0006487">
    <property type="term" value="P:protein N-linked glycosylation"/>
    <property type="evidence" value="ECO:0007669"/>
    <property type="project" value="TreeGrafter"/>
</dbReference>
<evidence type="ECO:0000256" key="1">
    <source>
        <dbReference type="ARBA" id="ARBA00004194"/>
    </source>
</evidence>
<dbReference type="HOGENOM" id="CLU_022381_5_1_1"/>
<feature type="chain" id="PRO_5001629429" evidence="12">
    <location>
        <begin position="24"/>
        <end position="378"/>
    </location>
</feature>
<keyword evidence="14" id="KW-1185">Reference proteome</keyword>
<accession>A0A066WTH2</accession>
<keyword evidence="9" id="KW-0472">Membrane</keyword>
<gene>
    <name evidence="13" type="ORF">CSUB01_10313</name>
</gene>
<keyword evidence="4 13" id="KW-0808">Transferase</keyword>
<dbReference type="EMBL" id="JMSE01001563">
    <property type="protein sequence ID" value="KDN59972.1"/>
    <property type="molecule type" value="Genomic_DNA"/>
</dbReference>
<comment type="similarity">
    <text evidence="2">Belongs to the glycosyltransferase 32 family.</text>
</comment>
<dbReference type="STRING" id="1173701.A0A066WTH2"/>
<dbReference type="Gene3D" id="3.90.550.20">
    <property type="match status" value="1"/>
</dbReference>
<keyword evidence="8" id="KW-0333">Golgi apparatus</keyword>
<evidence type="ECO:0000256" key="5">
    <source>
        <dbReference type="ARBA" id="ARBA00022692"/>
    </source>
</evidence>
<sequence length="378" mass="42981">MLTPRRAIAVAAFLLIVFYLISSSHDTSSAVAKPVVAASNHDTANSKSSSNTPASTGDEIKPSARKVAAQKPMMDMSKMSLYEKLAYQFPYDPETRFPAYIWQTWKWTPADQEFTFREQEASWSEQHPGFVHEVITDKVAVNLLRLFYASIPEVLSAYDALPLPVLKADFFRYLILLARGGIYSDIDTFAIRSALEWIPERIPRESVGLVIGIEADPDRSDWKDWYSRRIQFCQWTIQSKPGHPVLREIVVRITEETLKRKKAGKLTKVIDKNVVEFTGPAVWTDTIFDYFNDPRYFDMKNSKGPIDWRNFTGMETSKKVGDVVVLPITSFSPGVQQMGAKEYDDPMAFVKHDFEGTWKPEELRHIGEQTESASSSLS</sequence>
<evidence type="ECO:0000256" key="10">
    <source>
        <dbReference type="ARBA" id="ARBA00060399"/>
    </source>
</evidence>
<evidence type="ECO:0000256" key="8">
    <source>
        <dbReference type="ARBA" id="ARBA00023034"/>
    </source>
</evidence>
<name>A0A066WTH2_COLSU</name>
<dbReference type="GO" id="GO:0000009">
    <property type="term" value="F:alpha-1,6-mannosyltransferase activity"/>
    <property type="evidence" value="ECO:0007669"/>
    <property type="project" value="InterPro"/>
</dbReference>
<keyword evidence="12" id="KW-0732">Signal</keyword>
<dbReference type="OMA" id="DWADWYS"/>
<keyword evidence="5" id="KW-0812">Transmembrane</keyword>
<feature type="compositionally biased region" description="Polar residues" evidence="11">
    <location>
        <begin position="40"/>
        <end position="55"/>
    </location>
</feature>
<evidence type="ECO:0000256" key="3">
    <source>
        <dbReference type="ARBA" id="ARBA00022676"/>
    </source>
</evidence>
<dbReference type="PANTHER" id="PTHR31834">
    <property type="entry name" value="INITIATION-SPECIFIC ALPHA-1,6-MANNOSYLTRANSFERASE"/>
    <property type="match status" value="1"/>
</dbReference>
<evidence type="ECO:0000256" key="4">
    <source>
        <dbReference type="ARBA" id="ARBA00022679"/>
    </source>
</evidence>
<dbReference type="FunFam" id="3.90.550.20:FF:000002">
    <property type="entry name" value="Initiation-specific alpha-1,6-mannosyltransferase"/>
    <property type="match status" value="1"/>
</dbReference>
<evidence type="ECO:0000256" key="6">
    <source>
        <dbReference type="ARBA" id="ARBA00022968"/>
    </source>
</evidence>
<evidence type="ECO:0000313" key="14">
    <source>
        <dbReference type="Proteomes" id="UP000027238"/>
    </source>
</evidence>
<feature type="region of interest" description="Disordered" evidence="11">
    <location>
        <begin position="39"/>
        <end position="68"/>
    </location>
</feature>
<feature type="signal peptide" evidence="12">
    <location>
        <begin position="1"/>
        <end position="23"/>
    </location>
</feature>
<dbReference type="InterPro" id="IPR029044">
    <property type="entry name" value="Nucleotide-diphossugar_trans"/>
</dbReference>
<evidence type="ECO:0000256" key="12">
    <source>
        <dbReference type="SAM" id="SignalP"/>
    </source>
</evidence>
<evidence type="ECO:0000256" key="7">
    <source>
        <dbReference type="ARBA" id="ARBA00022989"/>
    </source>
</evidence>
<keyword evidence="6" id="KW-0735">Signal-anchor</keyword>
<dbReference type="AlphaFoldDB" id="A0A066WTH2"/>
<dbReference type="Proteomes" id="UP000027238">
    <property type="component" value="Unassembled WGS sequence"/>
</dbReference>
<dbReference type="GO" id="GO:0000136">
    <property type="term" value="C:mannan polymerase complex"/>
    <property type="evidence" value="ECO:0007669"/>
    <property type="project" value="TreeGrafter"/>
</dbReference>
<dbReference type="SUPFAM" id="SSF53448">
    <property type="entry name" value="Nucleotide-diphospho-sugar transferases"/>
    <property type="match status" value="1"/>
</dbReference>
<dbReference type="eggNOG" id="ENOG502QW2I">
    <property type="taxonomic scope" value="Eukaryota"/>
</dbReference>
<dbReference type="InterPro" id="IPR007577">
    <property type="entry name" value="GlycoTrfase_DXD_sugar-bd_CS"/>
</dbReference>
<proteinExistence type="inferred from homology"/>
<evidence type="ECO:0000313" key="13">
    <source>
        <dbReference type="EMBL" id="KDN59972.1"/>
    </source>
</evidence>
<dbReference type="OrthoDB" id="411251at2759"/>
<organism evidence="13 14">
    <name type="scientific">Colletotrichum sublineola</name>
    <name type="common">Sorghum anthracnose fungus</name>
    <dbReference type="NCBI Taxonomy" id="1173701"/>
    <lineage>
        <taxon>Eukaryota</taxon>
        <taxon>Fungi</taxon>
        <taxon>Dikarya</taxon>
        <taxon>Ascomycota</taxon>
        <taxon>Pezizomycotina</taxon>
        <taxon>Sordariomycetes</taxon>
        <taxon>Hypocreomycetidae</taxon>
        <taxon>Glomerellales</taxon>
        <taxon>Glomerellaceae</taxon>
        <taxon>Colletotrichum</taxon>
        <taxon>Colletotrichum graminicola species complex</taxon>
    </lineage>
</organism>
<keyword evidence="7" id="KW-1133">Transmembrane helix</keyword>
<keyword evidence="3" id="KW-0328">Glycosyltransferase</keyword>